<accession>A0ABU4MZP0</accession>
<name>A0ABU4MZP0_9ACTN</name>
<evidence type="ECO:0000313" key="2">
    <source>
        <dbReference type="Proteomes" id="UP001282474"/>
    </source>
</evidence>
<dbReference type="EMBL" id="JARAWJ010000039">
    <property type="protein sequence ID" value="MDX3042561.1"/>
    <property type="molecule type" value="Genomic_DNA"/>
</dbReference>
<protein>
    <submittedName>
        <fullName evidence="1">Uncharacterized protein</fullName>
    </submittedName>
</protein>
<reference evidence="1 2" key="1">
    <citation type="journal article" date="2023" name="Microb. Genom.">
        <title>Mesoterricola silvestris gen. nov., sp. nov., Mesoterricola sediminis sp. nov., Geothrix oryzae sp. nov., Geothrix edaphica sp. nov., Geothrix rubra sp. nov., and Geothrix limicola sp. nov., six novel members of Acidobacteriota isolated from soils.</title>
        <authorList>
            <person name="Weisberg A.J."/>
            <person name="Pearce E."/>
            <person name="Kramer C.G."/>
            <person name="Chang J.H."/>
            <person name="Clarke C.R."/>
        </authorList>
    </citation>
    <scope>NUCLEOTIDE SEQUENCE [LARGE SCALE GENOMIC DNA]</scope>
    <source>
        <strain evidence="1 2">NE20-4-1</strain>
    </source>
</reference>
<dbReference type="Proteomes" id="UP001282474">
    <property type="component" value="Unassembled WGS sequence"/>
</dbReference>
<organism evidence="1 2">
    <name type="scientific">Streptomyces caniscabiei</name>
    <dbReference type="NCBI Taxonomy" id="2746961"/>
    <lineage>
        <taxon>Bacteria</taxon>
        <taxon>Bacillati</taxon>
        <taxon>Actinomycetota</taxon>
        <taxon>Actinomycetes</taxon>
        <taxon>Kitasatosporales</taxon>
        <taxon>Streptomycetaceae</taxon>
        <taxon>Streptomyces</taxon>
    </lineage>
</organism>
<dbReference type="RefSeq" id="WP_193382868.1">
    <property type="nucleotide sequence ID" value="NZ_JABXWI010000031.1"/>
</dbReference>
<gene>
    <name evidence="1" type="ORF">PV383_36070</name>
</gene>
<evidence type="ECO:0000313" key="1">
    <source>
        <dbReference type="EMBL" id="MDX3042561.1"/>
    </source>
</evidence>
<keyword evidence="2" id="KW-1185">Reference proteome</keyword>
<proteinExistence type="predicted"/>
<sequence length="126" mass="13449">MAEKTPAQLSDDAYEAVRALNHATLSERDGWQYPGHAYSTVANLSALAGGLPQALGQLESLIGRLEDADRLKSDKGPEDLPSRLIDFHGAMGDAIRQAHALYKALDRAHQALGPLAYADHSSDGEG</sequence>
<comment type="caution">
    <text evidence="1">The sequence shown here is derived from an EMBL/GenBank/DDBJ whole genome shotgun (WGS) entry which is preliminary data.</text>
</comment>